<comment type="similarity">
    <text evidence="2">Belongs to the ZC3H14 family.</text>
</comment>
<evidence type="ECO:0000256" key="2">
    <source>
        <dbReference type="ARBA" id="ARBA00008423"/>
    </source>
</evidence>
<dbReference type="OrthoDB" id="5589010at2759"/>
<evidence type="ECO:0000313" key="13">
    <source>
        <dbReference type="EMBL" id="CAG9819601.1"/>
    </source>
</evidence>
<dbReference type="EMBL" id="OU896709">
    <property type="protein sequence ID" value="CAG9819601.1"/>
    <property type="molecule type" value="Genomic_DNA"/>
</dbReference>
<dbReference type="InterPro" id="IPR000571">
    <property type="entry name" value="Znf_CCCH"/>
</dbReference>
<evidence type="ECO:0000256" key="11">
    <source>
        <dbReference type="SAM" id="MobiDB-lite"/>
    </source>
</evidence>
<evidence type="ECO:0000256" key="1">
    <source>
        <dbReference type="ARBA" id="ARBA00004123"/>
    </source>
</evidence>
<dbReference type="SMART" id="SM00356">
    <property type="entry name" value="ZnF_C3H1"/>
    <property type="match status" value="3"/>
</dbReference>
<dbReference type="Pfam" id="PF14608">
    <property type="entry name" value="zf-CCCH_2"/>
    <property type="match status" value="4"/>
</dbReference>
<protein>
    <recommendedName>
        <fullName evidence="3">Zinc finger CCCH domain-containing protein 14</fullName>
    </recommendedName>
</protein>
<feature type="compositionally biased region" description="Basic and acidic residues" evidence="11">
    <location>
        <begin position="383"/>
        <end position="392"/>
    </location>
</feature>
<evidence type="ECO:0000256" key="3">
    <source>
        <dbReference type="ARBA" id="ARBA00015071"/>
    </source>
</evidence>
<organism evidence="13 14">
    <name type="scientific">Phaedon cochleariae</name>
    <name type="common">Mustard beetle</name>
    <dbReference type="NCBI Taxonomy" id="80249"/>
    <lineage>
        <taxon>Eukaryota</taxon>
        <taxon>Metazoa</taxon>
        <taxon>Ecdysozoa</taxon>
        <taxon>Arthropoda</taxon>
        <taxon>Hexapoda</taxon>
        <taxon>Insecta</taxon>
        <taxon>Pterygota</taxon>
        <taxon>Neoptera</taxon>
        <taxon>Endopterygota</taxon>
        <taxon>Coleoptera</taxon>
        <taxon>Polyphaga</taxon>
        <taxon>Cucujiformia</taxon>
        <taxon>Chrysomeloidea</taxon>
        <taxon>Chrysomelidae</taxon>
        <taxon>Chrysomelinae</taxon>
        <taxon>Chrysomelini</taxon>
        <taxon>Phaedon</taxon>
    </lineage>
</organism>
<feature type="compositionally biased region" description="Basic and acidic residues" evidence="11">
    <location>
        <begin position="322"/>
        <end position="348"/>
    </location>
</feature>
<dbReference type="InterPro" id="IPR040366">
    <property type="entry name" value="Nab2/ZC3H14"/>
</dbReference>
<reference evidence="13" key="1">
    <citation type="submission" date="2022-01" db="EMBL/GenBank/DDBJ databases">
        <authorList>
            <person name="King R."/>
        </authorList>
    </citation>
    <scope>NUCLEOTIDE SEQUENCE</scope>
</reference>
<feature type="compositionally biased region" description="Basic and acidic residues" evidence="11">
    <location>
        <begin position="299"/>
        <end position="315"/>
    </location>
</feature>
<keyword evidence="8" id="KW-0539">Nucleus</keyword>
<gene>
    <name evidence="13" type="ORF">PHAECO_LOCUS7128</name>
</gene>
<dbReference type="Proteomes" id="UP001153737">
    <property type="component" value="Chromosome 3"/>
</dbReference>
<feature type="region of interest" description="Disordered" evidence="11">
    <location>
        <begin position="88"/>
        <end position="136"/>
    </location>
</feature>
<evidence type="ECO:0000256" key="9">
    <source>
        <dbReference type="PROSITE-ProRule" id="PRU00723"/>
    </source>
</evidence>
<evidence type="ECO:0000259" key="12">
    <source>
        <dbReference type="PROSITE" id="PS50103"/>
    </source>
</evidence>
<proteinExistence type="inferred from homology"/>
<feature type="compositionally biased region" description="Basic and acidic residues" evidence="11">
    <location>
        <begin position="470"/>
        <end position="481"/>
    </location>
</feature>
<feature type="region of interest" description="Disordered" evidence="11">
    <location>
        <begin position="469"/>
        <end position="488"/>
    </location>
</feature>
<accession>A0A9N9SH89</accession>
<dbReference type="PANTHER" id="PTHR14738">
    <property type="entry name" value="ZINC FINGER CCCH DOMAIN-CONTAINING PROTEIN 14"/>
    <property type="match status" value="1"/>
</dbReference>
<name>A0A9N9SH89_PHACE</name>
<feature type="compositionally biased region" description="Low complexity" evidence="11">
    <location>
        <begin position="257"/>
        <end position="266"/>
    </location>
</feature>
<feature type="compositionally biased region" description="Basic and acidic residues" evidence="11">
    <location>
        <begin position="92"/>
        <end position="126"/>
    </location>
</feature>
<dbReference type="Gene3D" id="1.20.1390.10">
    <property type="entry name" value="PWI domain"/>
    <property type="match status" value="1"/>
</dbReference>
<sequence length="778" mass="89017">MDNVGAEVGQKMRSAIKAKLLELNCYVDDELPDYIMVMVANKRSKSQMNEDLNLFLNTKTSTFVEWLHIVLKKLKEVTVTNPEVYKKVARRKSSDQPDAKVKKEKKDKNKSSEKVDENIKEEKDANESLTDNLPVSANRLSEQRKITILHSETRNEDNVDEFDIPLLSAVNTSTEKDLEDIERKIKNVKSRLGILVDSELEAEIQKIKSEQDKLEKEKIQQNSINEEFASQRIVELQTDDDNELPTQAEEPQEAFSTPPRLTLTTEPEMEPSFTPEKNRKYTPITFEEKSPPKTPKRVSVLDRLGKRANDDDSRRNRLNISEFRKDESFMRYPRENGSDRNRDRDDNRRYKKDRRRIDDKGVEERIRERKTSTKRRHSPVVDARSEVKKAENKSALSRLGVMSKIHVPQKEAEVSEPEDELKTREVRSMVQVKPRVLPADSQQPNKNLLLKAVAEAHRSVAQAARVGNRQFERGTKRKFEDDKDDNVPYTRKLSQSEKQKLRNLILAQVSLESSDSELEDKEYVPKPLKKVSVETPKYVPSSRKSVEGSGTDDKEPEKQARVTLEGFEKRLGVVKDQKNNNIEVVESEQLSTTRPSAKSRLEGRRSPSPIIFDKIKIKVSNISLKKEPNVPDKLPVVHTPLSIKNKERCKYWPSCRQSDKCEFVHPSRTCETFPSCKFGDKCIYLHPSCKFGSSCTKRGCPYSHAGGSYSLAGGPAPLGKLPVAKPSVCKFFPKCININCPFFHPRMCRFGKFCKNLGECSFVHAGVVSKGSLTWRPK</sequence>
<keyword evidence="6 9" id="KW-0863">Zinc-finger</keyword>
<reference evidence="13" key="2">
    <citation type="submission" date="2022-10" db="EMBL/GenBank/DDBJ databases">
        <authorList>
            <consortium name="ENA_rothamsted_submissions"/>
            <consortium name="culmorum"/>
            <person name="King R."/>
        </authorList>
    </citation>
    <scope>NUCLEOTIDE SEQUENCE</scope>
</reference>
<evidence type="ECO:0000313" key="14">
    <source>
        <dbReference type="Proteomes" id="UP001153737"/>
    </source>
</evidence>
<evidence type="ECO:0000256" key="10">
    <source>
        <dbReference type="SAM" id="Coils"/>
    </source>
</evidence>
<keyword evidence="5" id="KW-0677">Repeat</keyword>
<evidence type="ECO:0000256" key="4">
    <source>
        <dbReference type="ARBA" id="ARBA00022723"/>
    </source>
</evidence>
<keyword evidence="14" id="KW-1185">Reference proteome</keyword>
<keyword evidence="4 9" id="KW-0479">Metal-binding</keyword>
<keyword evidence="7 9" id="KW-0862">Zinc</keyword>
<feature type="coiled-coil region" evidence="10">
    <location>
        <begin position="171"/>
        <end position="227"/>
    </location>
</feature>
<evidence type="ECO:0000256" key="7">
    <source>
        <dbReference type="ARBA" id="ARBA00022833"/>
    </source>
</evidence>
<feature type="region of interest" description="Disordered" evidence="11">
    <location>
        <begin position="534"/>
        <end position="559"/>
    </location>
</feature>
<dbReference type="GO" id="GO:0005737">
    <property type="term" value="C:cytoplasm"/>
    <property type="evidence" value="ECO:0007669"/>
    <property type="project" value="TreeGrafter"/>
</dbReference>
<evidence type="ECO:0000256" key="6">
    <source>
        <dbReference type="ARBA" id="ARBA00022771"/>
    </source>
</evidence>
<feature type="domain" description="C3H1-type" evidence="12">
    <location>
        <begin position="643"/>
        <end position="668"/>
    </location>
</feature>
<dbReference type="GO" id="GO:0005634">
    <property type="term" value="C:nucleus"/>
    <property type="evidence" value="ECO:0007669"/>
    <property type="project" value="UniProtKB-SubCell"/>
</dbReference>
<dbReference type="PANTHER" id="PTHR14738:SF29">
    <property type="entry name" value="ZINC FINGER CCCH DOMAIN-CONTAINING PROTEIN 14"/>
    <property type="match status" value="1"/>
</dbReference>
<dbReference type="GO" id="GO:0008143">
    <property type="term" value="F:poly(A) binding"/>
    <property type="evidence" value="ECO:0007669"/>
    <property type="project" value="InterPro"/>
</dbReference>
<feature type="compositionally biased region" description="Basic and acidic residues" evidence="11">
    <location>
        <begin position="355"/>
        <end position="371"/>
    </location>
</feature>
<dbReference type="GO" id="GO:0043488">
    <property type="term" value="P:regulation of mRNA stability"/>
    <property type="evidence" value="ECO:0007669"/>
    <property type="project" value="InterPro"/>
</dbReference>
<keyword evidence="10" id="KW-0175">Coiled coil</keyword>
<feature type="region of interest" description="Disordered" evidence="11">
    <location>
        <begin position="237"/>
        <end position="395"/>
    </location>
</feature>
<feature type="zinc finger region" description="C3H1-type" evidence="9">
    <location>
        <begin position="643"/>
        <end position="668"/>
    </location>
</feature>
<dbReference type="PROSITE" id="PS50103">
    <property type="entry name" value="ZF_C3H1"/>
    <property type="match status" value="1"/>
</dbReference>
<evidence type="ECO:0000256" key="8">
    <source>
        <dbReference type="ARBA" id="ARBA00023242"/>
    </source>
</evidence>
<feature type="compositionally biased region" description="Polar residues" evidence="11">
    <location>
        <begin position="127"/>
        <end position="136"/>
    </location>
</feature>
<evidence type="ECO:0000256" key="5">
    <source>
        <dbReference type="ARBA" id="ARBA00022737"/>
    </source>
</evidence>
<comment type="subcellular location">
    <subcellularLocation>
        <location evidence="1">Nucleus</location>
    </subcellularLocation>
</comment>
<dbReference type="Gene3D" id="4.10.1000.30">
    <property type="match status" value="2"/>
</dbReference>
<dbReference type="AlphaFoldDB" id="A0A9N9SH89"/>
<dbReference type="GO" id="GO:0008270">
    <property type="term" value="F:zinc ion binding"/>
    <property type="evidence" value="ECO:0007669"/>
    <property type="project" value="UniProtKB-KW"/>
</dbReference>